<evidence type="ECO:0000259" key="4">
    <source>
        <dbReference type="PROSITE" id="PS50932"/>
    </source>
</evidence>
<keyword evidence="2" id="KW-0238">DNA-binding</keyword>
<protein>
    <submittedName>
        <fullName evidence="5">LacI family transcriptional regulator</fullName>
    </submittedName>
</protein>
<keyword evidence="6" id="KW-1185">Reference proteome</keyword>
<accession>A0ABY4FTC1</accession>
<dbReference type="Proteomes" id="UP000831775">
    <property type="component" value="Chromosome"/>
</dbReference>
<dbReference type="SUPFAM" id="SSF47413">
    <property type="entry name" value="lambda repressor-like DNA-binding domains"/>
    <property type="match status" value="1"/>
</dbReference>
<reference evidence="5 6" key="1">
    <citation type="submission" date="2022-04" db="EMBL/GenBank/DDBJ databases">
        <title>Leucobacter sp. isolated from rhizosphere of onion.</title>
        <authorList>
            <person name="Won M."/>
            <person name="Lee C.-M."/>
            <person name="Woen H.-Y."/>
            <person name="Kwon S.-W."/>
        </authorList>
    </citation>
    <scope>NUCLEOTIDE SEQUENCE [LARGE SCALE GENOMIC DNA]</scope>
    <source>
        <strain evidence="5 6">H25R-14</strain>
    </source>
</reference>
<dbReference type="SMART" id="SM00354">
    <property type="entry name" value="HTH_LACI"/>
    <property type="match status" value="1"/>
</dbReference>
<dbReference type="CDD" id="cd01392">
    <property type="entry name" value="HTH_LacI"/>
    <property type="match status" value="1"/>
</dbReference>
<dbReference type="InterPro" id="IPR000843">
    <property type="entry name" value="HTH_LacI"/>
</dbReference>
<dbReference type="InterPro" id="IPR046335">
    <property type="entry name" value="LacI/GalR-like_sensor"/>
</dbReference>
<name>A0ABY4FTC1_9MICO</name>
<dbReference type="Pfam" id="PF13377">
    <property type="entry name" value="Peripla_BP_3"/>
    <property type="match status" value="1"/>
</dbReference>
<gene>
    <name evidence="5" type="ORF">MUN76_10795</name>
</gene>
<dbReference type="InterPro" id="IPR010982">
    <property type="entry name" value="Lambda_DNA-bd_dom_sf"/>
</dbReference>
<keyword evidence="3" id="KW-0804">Transcription</keyword>
<dbReference type="Gene3D" id="1.10.260.40">
    <property type="entry name" value="lambda repressor-like DNA-binding domains"/>
    <property type="match status" value="1"/>
</dbReference>
<dbReference type="PANTHER" id="PTHR30146">
    <property type="entry name" value="LACI-RELATED TRANSCRIPTIONAL REPRESSOR"/>
    <property type="match status" value="1"/>
</dbReference>
<evidence type="ECO:0000313" key="6">
    <source>
        <dbReference type="Proteomes" id="UP000831775"/>
    </source>
</evidence>
<dbReference type="Pfam" id="PF00356">
    <property type="entry name" value="LacI"/>
    <property type="match status" value="1"/>
</dbReference>
<dbReference type="CDD" id="cd06267">
    <property type="entry name" value="PBP1_LacI_sugar_binding-like"/>
    <property type="match status" value="1"/>
</dbReference>
<evidence type="ECO:0000256" key="3">
    <source>
        <dbReference type="ARBA" id="ARBA00023163"/>
    </source>
</evidence>
<proteinExistence type="predicted"/>
<feature type="domain" description="HTH lacI-type" evidence="4">
    <location>
        <begin position="1"/>
        <end position="36"/>
    </location>
</feature>
<keyword evidence="1" id="KW-0805">Transcription regulation</keyword>
<sequence length="317" mass="35019">MLNQPQVVSAKTRERVQAAMKELNFHLNPAASALRRGHGNVITVLAASLAQPWYTKLMRALKVEIEARGFTVMLVDLQHDPEVLRQALLPNSQHLPTGMVLATGDLLADTETFEAIRAAHATRPMVVIGQHVPDAEWPTVQFTDEEWAYRATREMLQHADSVAFLGQLEGSYLATERLAGYLRAVREVGLDEERWVWPIATRGYEAGLEAVHRRIDAGEIPGAILAINDELALGGSRALLTRGLRIPEDVAVMGFGNTDFLDYVTPTLSSVDGSATEAARVAIDALWAQFEEQPFPELTVLERTLVHRESTRNSEPA</sequence>
<evidence type="ECO:0000256" key="2">
    <source>
        <dbReference type="ARBA" id="ARBA00023125"/>
    </source>
</evidence>
<evidence type="ECO:0000313" key="5">
    <source>
        <dbReference type="EMBL" id="UOQ59537.1"/>
    </source>
</evidence>
<dbReference type="Gene3D" id="3.40.50.2300">
    <property type="match status" value="2"/>
</dbReference>
<dbReference type="EMBL" id="CP095043">
    <property type="protein sequence ID" value="UOQ59537.1"/>
    <property type="molecule type" value="Genomic_DNA"/>
</dbReference>
<dbReference type="SUPFAM" id="SSF53822">
    <property type="entry name" value="Periplasmic binding protein-like I"/>
    <property type="match status" value="1"/>
</dbReference>
<dbReference type="InterPro" id="IPR028082">
    <property type="entry name" value="Peripla_BP_I"/>
</dbReference>
<dbReference type="PROSITE" id="PS50932">
    <property type="entry name" value="HTH_LACI_2"/>
    <property type="match status" value="1"/>
</dbReference>
<organism evidence="5 6">
    <name type="scientific">Leucobacter rhizosphaerae</name>
    <dbReference type="NCBI Taxonomy" id="2932245"/>
    <lineage>
        <taxon>Bacteria</taxon>
        <taxon>Bacillati</taxon>
        <taxon>Actinomycetota</taxon>
        <taxon>Actinomycetes</taxon>
        <taxon>Micrococcales</taxon>
        <taxon>Microbacteriaceae</taxon>
        <taxon>Leucobacter</taxon>
    </lineage>
</organism>
<dbReference type="PANTHER" id="PTHR30146:SF33">
    <property type="entry name" value="TRANSCRIPTIONAL REGULATOR"/>
    <property type="match status" value="1"/>
</dbReference>
<evidence type="ECO:0000256" key="1">
    <source>
        <dbReference type="ARBA" id="ARBA00023015"/>
    </source>
</evidence>